<feature type="transmembrane region" description="Helical" evidence="7">
    <location>
        <begin position="678"/>
        <end position="699"/>
    </location>
</feature>
<feature type="transmembrane region" description="Helical" evidence="7">
    <location>
        <begin position="196"/>
        <end position="213"/>
    </location>
</feature>
<evidence type="ECO:0000256" key="5">
    <source>
        <dbReference type="ARBA" id="ARBA00023136"/>
    </source>
</evidence>
<feature type="transmembrane region" description="Helical" evidence="7">
    <location>
        <begin position="566"/>
        <end position="587"/>
    </location>
</feature>
<reference evidence="8 9" key="1">
    <citation type="submission" date="2014-03" db="EMBL/GenBank/DDBJ databases">
        <title>Genomics of Bifidobacteria.</title>
        <authorList>
            <person name="Ventura M."/>
            <person name="Milani C."/>
            <person name="Lugli G.A."/>
        </authorList>
    </citation>
    <scope>NUCLEOTIDE SEQUENCE [LARGE SCALE GENOMIC DNA]</scope>
    <source>
        <strain evidence="8 9">LMG 11597</strain>
    </source>
</reference>
<keyword evidence="4 7" id="KW-1133">Transmembrane helix</keyword>
<gene>
    <name evidence="8" type="ORF">BISU_1517</name>
</gene>
<keyword evidence="5 7" id="KW-0472">Membrane</keyword>
<dbReference type="AlphaFoldDB" id="A0A087EB38"/>
<evidence type="ECO:0000313" key="8">
    <source>
        <dbReference type="EMBL" id="KFJ04989.1"/>
    </source>
</evidence>
<feature type="transmembrane region" description="Helical" evidence="7">
    <location>
        <begin position="166"/>
        <end position="184"/>
    </location>
</feature>
<evidence type="ECO:0000256" key="6">
    <source>
        <dbReference type="SAM" id="MobiDB-lite"/>
    </source>
</evidence>
<comment type="subcellular location">
    <subcellularLocation>
        <location evidence="1">Cell membrane</location>
        <topology evidence="1">Multi-pass membrane protein</topology>
    </subcellularLocation>
</comment>
<name>A0A087EB38_9BIFI</name>
<keyword evidence="9" id="KW-1185">Reference proteome</keyword>
<evidence type="ECO:0000313" key="9">
    <source>
        <dbReference type="Proteomes" id="UP000029055"/>
    </source>
</evidence>
<evidence type="ECO:0000256" key="4">
    <source>
        <dbReference type="ARBA" id="ARBA00022989"/>
    </source>
</evidence>
<feature type="region of interest" description="Disordered" evidence="6">
    <location>
        <begin position="1"/>
        <end position="38"/>
    </location>
</feature>
<proteinExistence type="predicted"/>
<dbReference type="GO" id="GO:0005886">
    <property type="term" value="C:plasma membrane"/>
    <property type="evidence" value="ECO:0007669"/>
    <property type="project" value="UniProtKB-SubCell"/>
</dbReference>
<feature type="transmembrane region" description="Helical" evidence="7">
    <location>
        <begin position="599"/>
        <end position="619"/>
    </location>
</feature>
<keyword evidence="2" id="KW-1003">Cell membrane</keyword>
<keyword evidence="3 7" id="KW-0812">Transmembrane</keyword>
<dbReference type="InterPro" id="IPR022791">
    <property type="entry name" value="L-PG_synthase/AglD"/>
</dbReference>
<feature type="transmembrane region" description="Helical" evidence="7">
    <location>
        <begin position="126"/>
        <end position="146"/>
    </location>
</feature>
<dbReference type="Pfam" id="PF03706">
    <property type="entry name" value="LPG_synthase_TM"/>
    <property type="match status" value="1"/>
</dbReference>
<dbReference type="STRING" id="77635.BISU_1517"/>
<feature type="transmembrane region" description="Helical" evidence="7">
    <location>
        <begin position="727"/>
        <end position="751"/>
    </location>
</feature>
<accession>A0A087EB38</accession>
<evidence type="ECO:0000256" key="1">
    <source>
        <dbReference type="ARBA" id="ARBA00004651"/>
    </source>
</evidence>
<dbReference type="PANTHER" id="PTHR39087">
    <property type="entry name" value="UPF0104 MEMBRANE PROTEIN MJ1595"/>
    <property type="match status" value="1"/>
</dbReference>
<feature type="transmembrane region" description="Helical" evidence="7">
    <location>
        <begin position="91"/>
        <end position="114"/>
    </location>
</feature>
<evidence type="ECO:0000256" key="2">
    <source>
        <dbReference type="ARBA" id="ARBA00022475"/>
    </source>
</evidence>
<feature type="transmembrane region" description="Helical" evidence="7">
    <location>
        <begin position="639"/>
        <end position="666"/>
    </location>
</feature>
<feature type="transmembrane region" description="Helical" evidence="7">
    <location>
        <begin position="535"/>
        <end position="554"/>
    </location>
</feature>
<feature type="transmembrane region" description="Helical" evidence="7">
    <location>
        <begin position="788"/>
        <end position="810"/>
    </location>
</feature>
<sequence>MSRSEASAPAATMQDSSPSSSSPAPSPSPQPSPSVRINDVAPERSRDFADLMHAALALIITVAVILMAVYLRGFTTGVESDARTASRAFDWLLNMPISVVQQLTTFVIVVSVLAHMLIGREWLQSSIAVIALFGGYVAIRVLSLALSHFGGMALIAPFASPGTTMGGSGLLPDIYAGIGAFLTVAGPRRLRSTVRWSWNILYAVAVVLVILSWHSLSGALASFAIGRLVGMLLRFAAGTQNKGEWGQEIVDSLRNINLRLVSLTRRQSDKGDAGVLQTSLDDDLIENSRIYDAVDDAGERYIVSVLDAQTHSAGYFNQLWQWLRLTGVPMRRDRSATDANHHHLAMILGLAHLGLSTPKAYGVTDSEESSLFVFQAEGVAQPCDPDSLSDEDAVAAMRYLRTANNRGYTHRRITPESLARTGEGAIVLAGWHNGDCASSGANVALDKVQLLSLLASLIGVERTVAAARSAWGDDMLIALTPFLQKVAVPYATRALPGWSKQLLGEMRTAVNALAPEDRTENAEPVTLSRFSLRSFIVIAMAVVAVAVILTQLQPDEVINAVRRAKIGLAFLCFACSILAWVGASISLGAFMDKDKRHPFALFCSQAASGFTAVSMPAGVGPAVVNLQYLRKSGYRSAAATAIMSATWLVQALSTIVLVLSIGLFTGRNTLSGMIPGPTLIVVIGIAALAFCAAMVIAPLRRLLVVKYLPIIKAYARQLVDVISQPTKMLVCVLGSLVLNITTGLGFWAALLAFGYPTNPMETIFIFLLANTLGSAVPTPGGLGAVEAALLFAFSSVGVPSAVALSATLLYRVCFYWLRIPFGALAMKWLDRRNLI</sequence>
<feature type="transmembrane region" description="Helical" evidence="7">
    <location>
        <begin position="51"/>
        <end position="71"/>
    </location>
</feature>
<evidence type="ECO:0000256" key="3">
    <source>
        <dbReference type="ARBA" id="ARBA00022692"/>
    </source>
</evidence>
<dbReference type="eggNOG" id="COG0392">
    <property type="taxonomic scope" value="Bacteria"/>
</dbReference>
<evidence type="ECO:0000256" key="7">
    <source>
        <dbReference type="SAM" id="Phobius"/>
    </source>
</evidence>
<dbReference type="Proteomes" id="UP000029055">
    <property type="component" value="Unassembled WGS sequence"/>
</dbReference>
<comment type="caution">
    <text evidence="8">The sequence shown here is derived from an EMBL/GenBank/DDBJ whole genome shotgun (WGS) entry which is preliminary data.</text>
</comment>
<dbReference type="NCBIfam" id="TIGR00374">
    <property type="entry name" value="flippase-like domain"/>
    <property type="match status" value="1"/>
</dbReference>
<dbReference type="EMBL" id="JGZR01000002">
    <property type="protein sequence ID" value="KFJ04989.1"/>
    <property type="molecule type" value="Genomic_DNA"/>
</dbReference>
<protein>
    <submittedName>
        <fullName evidence="8">Membrane protein</fullName>
    </submittedName>
</protein>
<dbReference type="PANTHER" id="PTHR39087:SF2">
    <property type="entry name" value="UPF0104 MEMBRANE PROTEIN MJ1595"/>
    <property type="match status" value="1"/>
</dbReference>
<organism evidence="8 9">
    <name type="scientific">Bifidobacterium subtile</name>
    <dbReference type="NCBI Taxonomy" id="77635"/>
    <lineage>
        <taxon>Bacteria</taxon>
        <taxon>Bacillati</taxon>
        <taxon>Actinomycetota</taxon>
        <taxon>Actinomycetes</taxon>
        <taxon>Bifidobacteriales</taxon>
        <taxon>Bifidobacteriaceae</taxon>
        <taxon>Bifidobacterium</taxon>
    </lineage>
</organism>